<dbReference type="PROSITE" id="PS50206">
    <property type="entry name" value="RHODANESE_3"/>
    <property type="match status" value="1"/>
</dbReference>
<evidence type="ECO:0000313" key="2">
    <source>
        <dbReference type="EMBL" id="TSK05618.1"/>
    </source>
</evidence>
<feature type="domain" description="Rhodanese" evidence="1">
    <location>
        <begin position="19"/>
        <end position="109"/>
    </location>
</feature>
<dbReference type="PANTHER" id="PTHR43031">
    <property type="entry name" value="FAD-DEPENDENT OXIDOREDUCTASE"/>
    <property type="match status" value="1"/>
</dbReference>
<name>A0A556SWT8_9GAMM</name>
<dbReference type="InterPro" id="IPR036873">
    <property type="entry name" value="Rhodanese-like_dom_sf"/>
</dbReference>
<dbReference type="Gene3D" id="3.40.250.10">
    <property type="entry name" value="Rhodanese-like domain"/>
    <property type="match status" value="1"/>
</dbReference>
<reference evidence="2 3" key="1">
    <citation type="submission" date="2019-07" db="EMBL/GenBank/DDBJ databases">
        <title>Gilliamella genomes.</title>
        <authorList>
            <person name="Zheng H."/>
        </authorList>
    </citation>
    <scope>NUCLEOTIDE SEQUENCE [LARGE SCALE GENOMIC DNA]</scope>
    <source>
        <strain evidence="2 3">W8127</strain>
    </source>
</reference>
<evidence type="ECO:0000313" key="3">
    <source>
        <dbReference type="Proteomes" id="UP000319483"/>
    </source>
</evidence>
<dbReference type="Pfam" id="PF00581">
    <property type="entry name" value="Rhodanese"/>
    <property type="match status" value="1"/>
</dbReference>
<proteinExistence type="predicted"/>
<accession>A0A556SWT8</accession>
<protein>
    <submittedName>
        <fullName evidence="2">Sulfurtransferase</fullName>
    </submittedName>
</protein>
<gene>
    <name evidence="2" type="ORF">FPQ15_02130</name>
</gene>
<keyword evidence="2" id="KW-0808">Transferase</keyword>
<sequence>MTITIKEITPAELAQKIEASEKLFLLDVREPNEVAICSINGSTHIPMNLIPLYLDEIPDGIDIVIYCHRGVRSLNVANYLAENGFDSEYLYNLTGGIDAWALAIDEQMTRY</sequence>
<dbReference type="SMART" id="SM00450">
    <property type="entry name" value="RHOD"/>
    <property type="match status" value="1"/>
</dbReference>
<dbReference type="PANTHER" id="PTHR43031:SF17">
    <property type="entry name" value="SULFURTRANSFERASE YTWF-RELATED"/>
    <property type="match status" value="1"/>
</dbReference>
<dbReference type="Proteomes" id="UP000319483">
    <property type="component" value="Unassembled WGS sequence"/>
</dbReference>
<dbReference type="AlphaFoldDB" id="A0A556SWT8"/>
<comment type="caution">
    <text evidence="2">The sequence shown here is derived from an EMBL/GenBank/DDBJ whole genome shotgun (WGS) entry which is preliminary data.</text>
</comment>
<organism evidence="2 3">
    <name type="scientific">Gilliamella apicola</name>
    <dbReference type="NCBI Taxonomy" id="1196095"/>
    <lineage>
        <taxon>Bacteria</taxon>
        <taxon>Pseudomonadati</taxon>
        <taxon>Pseudomonadota</taxon>
        <taxon>Gammaproteobacteria</taxon>
        <taxon>Orbales</taxon>
        <taxon>Orbaceae</taxon>
        <taxon>Gilliamella</taxon>
    </lineage>
</organism>
<dbReference type="RefSeq" id="WP_144091336.1">
    <property type="nucleotide sequence ID" value="NZ_CAMLFG010000003.1"/>
</dbReference>
<dbReference type="GO" id="GO:0016740">
    <property type="term" value="F:transferase activity"/>
    <property type="evidence" value="ECO:0007669"/>
    <property type="project" value="UniProtKB-KW"/>
</dbReference>
<dbReference type="InterPro" id="IPR050229">
    <property type="entry name" value="GlpE_sulfurtransferase"/>
</dbReference>
<dbReference type="InterPro" id="IPR001763">
    <property type="entry name" value="Rhodanese-like_dom"/>
</dbReference>
<dbReference type="SUPFAM" id="SSF52821">
    <property type="entry name" value="Rhodanese/Cell cycle control phosphatase"/>
    <property type="match status" value="1"/>
</dbReference>
<evidence type="ECO:0000259" key="1">
    <source>
        <dbReference type="PROSITE" id="PS50206"/>
    </source>
</evidence>
<dbReference type="EMBL" id="VMHM01000002">
    <property type="protein sequence ID" value="TSK05618.1"/>
    <property type="molecule type" value="Genomic_DNA"/>
</dbReference>